<comment type="caution">
    <text evidence="3">The sequence shown here is derived from an EMBL/GenBank/DDBJ whole genome shotgun (WGS) entry which is preliminary data.</text>
</comment>
<organism evidence="3 4">
    <name type="scientific">Marasmius crinis-equi</name>
    <dbReference type="NCBI Taxonomy" id="585013"/>
    <lineage>
        <taxon>Eukaryota</taxon>
        <taxon>Fungi</taxon>
        <taxon>Dikarya</taxon>
        <taxon>Basidiomycota</taxon>
        <taxon>Agaricomycotina</taxon>
        <taxon>Agaricomycetes</taxon>
        <taxon>Agaricomycetidae</taxon>
        <taxon>Agaricales</taxon>
        <taxon>Marasmiineae</taxon>
        <taxon>Marasmiaceae</taxon>
        <taxon>Marasmius</taxon>
    </lineage>
</organism>
<proteinExistence type="predicted"/>
<evidence type="ECO:0000256" key="1">
    <source>
        <dbReference type="SAM" id="MobiDB-lite"/>
    </source>
</evidence>
<dbReference type="Pfam" id="PF25534">
    <property type="entry name" value="DUF7918"/>
    <property type="match status" value="1"/>
</dbReference>
<dbReference type="InterPro" id="IPR057678">
    <property type="entry name" value="DUF7918"/>
</dbReference>
<gene>
    <name evidence="3" type="ORF">V5O48_016600</name>
</gene>
<protein>
    <recommendedName>
        <fullName evidence="2">DUF7918 domain-containing protein</fullName>
    </recommendedName>
</protein>
<dbReference type="PANTHER" id="PTHR36223">
    <property type="entry name" value="BETA-LACTAMASE-TYPE TRANSPEPTIDASE FOLD DOMAIN CONTAINING PROTEIN"/>
    <property type="match status" value="1"/>
</dbReference>
<dbReference type="PANTHER" id="PTHR36223:SF1">
    <property type="entry name" value="TRANSCRIPTION ELONGATION FACTOR EAF N-TERMINAL DOMAIN-CONTAINING PROTEIN"/>
    <property type="match status" value="1"/>
</dbReference>
<evidence type="ECO:0000259" key="2">
    <source>
        <dbReference type="Pfam" id="PF25534"/>
    </source>
</evidence>
<feature type="domain" description="DUF7918" evidence="2">
    <location>
        <begin position="28"/>
        <end position="164"/>
    </location>
</feature>
<feature type="region of interest" description="Disordered" evidence="1">
    <location>
        <begin position="179"/>
        <end position="226"/>
    </location>
</feature>
<evidence type="ECO:0000313" key="3">
    <source>
        <dbReference type="EMBL" id="KAL0565426.1"/>
    </source>
</evidence>
<dbReference type="Proteomes" id="UP001465976">
    <property type="component" value="Unassembled WGS sequence"/>
</dbReference>
<accession>A0ABR3ER93</accession>
<sequence>MLTVNNFSAWEYEVNWMCNMFYGPTAGRVQVDGNHCGGLLSQTPTDVAQMRGIRTSATTLERFYFSSVKTTDDAAFLSTAESPELGEIQLTITNTTPIPSDLYYPQPVPEERIFHETSKKCVSHQTSFLPTTTTEVPLANARDYGPPVAVFCFKYRSLDVLQNSATAPLLPPHRMSFPAPYASTSTEPPRPTSGYKRPYEGGEEEVDMRRQLEGLSEGNDAEDDARLRDLQDQIEFIKARKRARAVSRKRIKTEPSM</sequence>
<dbReference type="EMBL" id="JBAHYK010002270">
    <property type="protein sequence ID" value="KAL0565426.1"/>
    <property type="molecule type" value="Genomic_DNA"/>
</dbReference>
<name>A0ABR3ER93_9AGAR</name>
<keyword evidence="4" id="KW-1185">Reference proteome</keyword>
<evidence type="ECO:0000313" key="4">
    <source>
        <dbReference type="Proteomes" id="UP001465976"/>
    </source>
</evidence>
<reference evidence="3 4" key="1">
    <citation type="submission" date="2024-02" db="EMBL/GenBank/DDBJ databases">
        <title>A draft genome for the cacao thread blight pathogen Marasmius crinis-equi.</title>
        <authorList>
            <person name="Cohen S.P."/>
            <person name="Baruah I.K."/>
            <person name="Amoako-Attah I."/>
            <person name="Bukari Y."/>
            <person name="Meinhardt L.W."/>
            <person name="Bailey B.A."/>
        </authorList>
    </citation>
    <scope>NUCLEOTIDE SEQUENCE [LARGE SCALE GENOMIC DNA]</scope>
    <source>
        <strain evidence="3 4">GH-76</strain>
    </source>
</reference>